<evidence type="ECO:0008006" key="4">
    <source>
        <dbReference type="Google" id="ProtNLM"/>
    </source>
</evidence>
<feature type="chain" id="PRO_5026079227" description="Lipoprotein" evidence="1">
    <location>
        <begin position="22"/>
        <end position="212"/>
    </location>
</feature>
<gene>
    <name evidence="2" type="ORF">GOQ09_14360</name>
</gene>
<accession>A0A6I6H6Y3</accession>
<reference evidence="2 3" key="1">
    <citation type="submission" date="2019-12" db="EMBL/GenBank/DDBJ databases">
        <title>Hybrid Genome Assemblies of two High G+C Isolates from Undergraduate Microbiology Courses.</title>
        <authorList>
            <person name="Ne Ville C.J."/>
            <person name="Enright D."/>
            <person name="Hernandez I."/>
            <person name="Dodsworth J."/>
            <person name="Orwin P.M."/>
        </authorList>
    </citation>
    <scope>NUCLEOTIDE SEQUENCE [LARGE SCALE GENOMIC DNA]</scope>
    <source>
        <strain evidence="2 3">CSUSB</strain>
    </source>
</reference>
<evidence type="ECO:0000256" key="1">
    <source>
        <dbReference type="SAM" id="SignalP"/>
    </source>
</evidence>
<keyword evidence="1" id="KW-0732">Signal</keyword>
<proteinExistence type="predicted"/>
<dbReference type="OrthoDB" id="6853546at2"/>
<organism evidence="2 3">
    <name type="scientific">Variovorax paradoxus</name>
    <dbReference type="NCBI Taxonomy" id="34073"/>
    <lineage>
        <taxon>Bacteria</taxon>
        <taxon>Pseudomonadati</taxon>
        <taxon>Pseudomonadota</taxon>
        <taxon>Betaproteobacteria</taxon>
        <taxon>Burkholderiales</taxon>
        <taxon>Comamonadaceae</taxon>
        <taxon>Variovorax</taxon>
    </lineage>
</organism>
<dbReference type="RefSeq" id="WP_157614010.1">
    <property type="nucleotide sequence ID" value="NZ_CP046622.1"/>
</dbReference>
<evidence type="ECO:0000313" key="3">
    <source>
        <dbReference type="Proteomes" id="UP000425817"/>
    </source>
</evidence>
<dbReference type="AlphaFoldDB" id="A0A6I6H6Y3"/>
<dbReference type="EMBL" id="CP046622">
    <property type="protein sequence ID" value="QGW82682.1"/>
    <property type="molecule type" value="Genomic_DNA"/>
</dbReference>
<dbReference type="Proteomes" id="UP000425817">
    <property type="component" value="Chromosome"/>
</dbReference>
<protein>
    <recommendedName>
        <fullName evidence="4">Lipoprotein</fullName>
    </recommendedName>
</protein>
<sequence>MKRLVATTLLILFTLTLPACGQSMKQPDIKLNPQPKMRYELTLIIHDAPGPFESVTGFMQYEVQNEQECVPADAISGHHQRLSSDPDIELRRVGDSQTYKGTVYLDWVQDGDYYGLGVCRWKMVGFSGVMKAGDVTFNPFISGDQIATQQSKTEFFAKKIYGEKIEASQAPVPDELRTTPGLHVGGVAHSEWIAQQPENFFSTTLSAKEDFQ</sequence>
<name>A0A6I6H6Y3_VARPD</name>
<evidence type="ECO:0000313" key="2">
    <source>
        <dbReference type="EMBL" id="QGW82682.1"/>
    </source>
</evidence>
<feature type="signal peptide" evidence="1">
    <location>
        <begin position="1"/>
        <end position="21"/>
    </location>
</feature>